<feature type="region of interest" description="Disordered" evidence="1">
    <location>
        <begin position="203"/>
        <end position="234"/>
    </location>
</feature>
<evidence type="ECO:0000313" key="2">
    <source>
        <dbReference type="EMBL" id="CAG8804278.1"/>
    </source>
</evidence>
<evidence type="ECO:0000313" key="3">
    <source>
        <dbReference type="Proteomes" id="UP000789405"/>
    </source>
</evidence>
<proteinExistence type="predicted"/>
<feature type="compositionally biased region" description="Acidic residues" evidence="1">
    <location>
        <begin position="137"/>
        <end position="155"/>
    </location>
</feature>
<dbReference type="Proteomes" id="UP000789405">
    <property type="component" value="Unassembled WGS sequence"/>
</dbReference>
<name>A0A9N9PCP2_9GLOM</name>
<organism evidence="2 3">
    <name type="scientific">Dentiscutata erythropus</name>
    <dbReference type="NCBI Taxonomy" id="1348616"/>
    <lineage>
        <taxon>Eukaryota</taxon>
        <taxon>Fungi</taxon>
        <taxon>Fungi incertae sedis</taxon>
        <taxon>Mucoromycota</taxon>
        <taxon>Glomeromycotina</taxon>
        <taxon>Glomeromycetes</taxon>
        <taxon>Diversisporales</taxon>
        <taxon>Gigasporaceae</taxon>
        <taxon>Dentiscutata</taxon>
    </lineage>
</organism>
<dbReference type="AlphaFoldDB" id="A0A9N9PCP2"/>
<accession>A0A9N9PCP2</accession>
<evidence type="ECO:0000256" key="1">
    <source>
        <dbReference type="SAM" id="MobiDB-lite"/>
    </source>
</evidence>
<dbReference type="EMBL" id="CAJVPY010038804">
    <property type="protein sequence ID" value="CAG8804278.1"/>
    <property type="molecule type" value="Genomic_DNA"/>
</dbReference>
<reference evidence="2" key="1">
    <citation type="submission" date="2021-06" db="EMBL/GenBank/DDBJ databases">
        <authorList>
            <person name="Kallberg Y."/>
            <person name="Tangrot J."/>
            <person name="Rosling A."/>
        </authorList>
    </citation>
    <scope>NUCLEOTIDE SEQUENCE</scope>
    <source>
        <strain evidence="2">MA453B</strain>
    </source>
</reference>
<comment type="caution">
    <text evidence="2">The sequence shown here is derived from an EMBL/GenBank/DDBJ whole genome shotgun (WGS) entry which is preliminary data.</text>
</comment>
<feature type="non-terminal residue" evidence="2">
    <location>
        <position position="1"/>
    </location>
</feature>
<gene>
    <name evidence="2" type="ORF">DERYTH_LOCUS24062</name>
</gene>
<keyword evidence="3" id="KW-1185">Reference proteome</keyword>
<feature type="compositionally biased region" description="Basic and acidic residues" evidence="1">
    <location>
        <begin position="223"/>
        <end position="234"/>
    </location>
</feature>
<protein>
    <submittedName>
        <fullName evidence="2">23435_t:CDS:1</fullName>
    </submittedName>
</protein>
<feature type="region of interest" description="Disordered" evidence="1">
    <location>
        <begin position="137"/>
        <end position="173"/>
    </location>
</feature>
<sequence>KENRPEEAREVFKIDVICIEDSKNKWYSENKDYKEDYEDEGDYESEVEEMDFERTDSIEEQWNTWEVDEKGHSDIAQQWWEYENGKGAEMSLSQDEVYLVDDLRAIQGEESFSDITWMEWEPKKNVSWPLTPEELIEASEEENDPKYEGDEELSDEVVINSRSTSLTTPEEKTLTEEWKVNKSLANQVKQEDAMMDEFIKWPEDDQEENSEPQTIDIGAEGIGIEKDEQAINMD</sequence>
<feature type="non-terminal residue" evidence="2">
    <location>
        <position position="234"/>
    </location>
</feature>